<dbReference type="GO" id="GO:0003735">
    <property type="term" value="F:structural constituent of ribosome"/>
    <property type="evidence" value="ECO:0007669"/>
    <property type="project" value="InterPro"/>
</dbReference>
<dbReference type="GO" id="GO:0022625">
    <property type="term" value="C:cytosolic large ribosomal subunit"/>
    <property type="evidence" value="ECO:0007669"/>
    <property type="project" value="TreeGrafter"/>
</dbReference>
<feature type="domain" description="Large ribosomal subunit protein eL14" evidence="5">
    <location>
        <begin position="49"/>
        <end position="123"/>
    </location>
</feature>
<dbReference type="Proteomes" id="UP000054144">
    <property type="component" value="Unassembled WGS sequence"/>
</dbReference>
<evidence type="ECO:0000256" key="3">
    <source>
        <dbReference type="ARBA" id="ARBA00023274"/>
    </source>
</evidence>
<dbReference type="InterPro" id="IPR014722">
    <property type="entry name" value="Rib_uL2_dom2"/>
</dbReference>
<evidence type="ECO:0000256" key="2">
    <source>
        <dbReference type="ARBA" id="ARBA00022980"/>
    </source>
</evidence>
<accession>A0A0D7AB54</accession>
<organism evidence="6 7">
    <name type="scientific">Fistulina hepatica ATCC 64428</name>
    <dbReference type="NCBI Taxonomy" id="1128425"/>
    <lineage>
        <taxon>Eukaryota</taxon>
        <taxon>Fungi</taxon>
        <taxon>Dikarya</taxon>
        <taxon>Basidiomycota</taxon>
        <taxon>Agaricomycotina</taxon>
        <taxon>Agaricomycetes</taxon>
        <taxon>Agaricomycetidae</taxon>
        <taxon>Agaricales</taxon>
        <taxon>Fistulinaceae</taxon>
        <taxon>Fistulina</taxon>
    </lineage>
</organism>
<evidence type="ECO:0000256" key="1">
    <source>
        <dbReference type="ARBA" id="ARBA00006592"/>
    </source>
</evidence>
<evidence type="ECO:0000313" key="6">
    <source>
        <dbReference type="EMBL" id="KIY47880.1"/>
    </source>
</evidence>
<dbReference type="GO" id="GO:0006412">
    <property type="term" value="P:translation"/>
    <property type="evidence" value="ECO:0007669"/>
    <property type="project" value="InterPro"/>
</dbReference>
<dbReference type="GO" id="GO:0042273">
    <property type="term" value="P:ribosomal large subunit biogenesis"/>
    <property type="evidence" value="ECO:0007669"/>
    <property type="project" value="TreeGrafter"/>
</dbReference>
<reference evidence="6 7" key="1">
    <citation type="journal article" date="2015" name="Fungal Genet. Biol.">
        <title>Evolution of novel wood decay mechanisms in Agaricales revealed by the genome sequences of Fistulina hepatica and Cylindrobasidium torrendii.</title>
        <authorList>
            <person name="Floudas D."/>
            <person name="Held B.W."/>
            <person name="Riley R."/>
            <person name="Nagy L.G."/>
            <person name="Koehler G."/>
            <person name="Ransdell A.S."/>
            <person name="Younus H."/>
            <person name="Chow J."/>
            <person name="Chiniquy J."/>
            <person name="Lipzen A."/>
            <person name="Tritt A."/>
            <person name="Sun H."/>
            <person name="Haridas S."/>
            <person name="LaButti K."/>
            <person name="Ohm R.A."/>
            <person name="Kues U."/>
            <person name="Blanchette R.A."/>
            <person name="Grigoriev I.V."/>
            <person name="Minto R.E."/>
            <person name="Hibbett D.S."/>
        </authorList>
    </citation>
    <scope>NUCLEOTIDE SEQUENCE [LARGE SCALE GENOMIC DNA]</scope>
    <source>
        <strain evidence="6 7">ATCC 64428</strain>
    </source>
</reference>
<dbReference type="AlphaFoldDB" id="A0A0D7AB54"/>
<keyword evidence="2 6" id="KW-0689">Ribosomal protein</keyword>
<keyword evidence="7" id="KW-1185">Reference proteome</keyword>
<name>A0A0D7AB54_9AGAR</name>
<dbReference type="SUPFAM" id="SSF50104">
    <property type="entry name" value="Translation proteins SH3-like domain"/>
    <property type="match status" value="1"/>
</dbReference>
<feature type="non-terminal residue" evidence="6">
    <location>
        <position position="1"/>
    </location>
</feature>
<dbReference type="PANTHER" id="PTHR11127:SF2">
    <property type="entry name" value="LARGE RIBOSOMAL SUBUNIT PROTEIN EL14"/>
    <property type="match status" value="1"/>
</dbReference>
<dbReference type="PANTHER" id="PTHR11127">
    <property type="entry name" value="60S RIBOSOMAL PROTEIN L14"/>
    <property type="match status" value="1"/>
</dbReference>
<evidence type="ECO:0000313" key="7">
    <source>
        <dbReference type="Proteomes" id="UP000054144"/>
    </source>
</evidence>
<dbReference type="Pfam" id="PF01929">
    <property type="entry name" value="Ribosomal_L14e"/>
    <property type="match status" value="1"/>
</dbReference>
<protein>
    <submittedName>
        <fullName evidence="6">Putative RPL14B-ribosomal protein</fullName>
    </submittedName>
</protein>
<dbReference type="InterPro" id="IPR039660">
    <property type="entry name" value="Ribosomal_eL14"/>
</dbReference>
<dbReference type="Gene3D" id="2.30.30.30">
    <property type="match status" value="1"/>
</dbReference>
<dbReference type="InterPro" id="IPR008991">
    <property type="entry name" value="Translation_prot_SH3-like_sf"/>
</dbReference>
<dbReference type="Pfam" id="PF00467">
    <property type="entry name" value="KOW"/>
    <property type="match status" value="1"/>
</dbReference>
<dbReference type="EMBL" id="KN881914">
    <property type="protein sequence ID" value="KIY47880.1"/>
    <property type="molecule type" value="Genomic_DNA"/>
</dbReference>
<feature type="domain" description="KOW" evidence="4">
    <location>
        <begin position="9"/>
        <end position="39"/>
    </location>
</feature>
<dbReference type="CDD" id="cd23702">
    <property type="entry name" value="eL14"/>
    <property type="match status" value="1"/>
</dbReference>
<dbReference type="OrthoDB" id="1875589at2759"/>
<evidence type="ECO:0000259" key="4">
    <source>
        <dbReference type="Pfam" id="PF00467"/>
    </source>
</evidence>
<evidence type="ECO:0000259" key="5">
    <source>
        <dbReference type="Pfam" id="PF01929"/>
    </source>
</evidence>
<keyword evidence="3" id="KW-0687">Ribonucleoprotein</keyword>
<proteinExistence type="inferred from homology"/>
<comment type="similarity">
    <text evidence="1">Belongs to the eukaryotic ribosomal protein eL14 family.</text>
</comment>
<gene>
    <name evidence="6" type="ORF">FISHEDRAFT_44425</name>
</gene>
<sequence>STFTRFVQVGRVVLLKDGPDSGKIAVIAEIIDHNRAIVDGPFEGSTVARQPYAYKHLALTPILVKSVPNGARTGTIRKIVEKEATLKKWQASAWAKKLEIVKTRRNMNDFARFNVMLEKKRRRDVVRRALSKAKN</sequence>
<dbReference type="InterPro" id="IPR005824">
    <property type="entry name" value="KOW"/>
</dbReference>
<dbReference type="GO" id="GO:0003723">
    <property type="term" value="F:RNA binding"/>
    <property type="evidence" value="ECO:0007669"/>
    <property type="project" value="InterPro"/>
</dbReference>
<dbReference type="Gene3D" id="6.10.250.2270">
    <property type="match status" value="1"/>
</dbReference>
<dbReference type="InterPro" id="IPR002784">
    <property type="entry name" value="Ribosomal_eL14_dom"/>
</dbReference>